<protein>
    <submittedName>
        <fullName evidence="1">Uncharacterized protein</fullName>
    </submittedName>
</protein>
<dbReference type="AlphaFoldDB" id="A0A9N7UL56"/>
<keyword evidence="2" id="KW-1185">Reference proteome</keyword>
<proteinExistence type="predicted"/>
<reference evidence="1" key="1">
    <citation type="submission" date="2020-03" db="EMBL/GenBank/DDBJ databases">
        <authorList>
            <person name="Weist P."/>
        </authorList>
    </citation>
    <scope>NUCLEOTIDE SEQUENCE</scope>
</reference>
<sequence length="129" mass="13957">MDSSSLKSQSIFWTWSRSLLKPPKSLNDPDVFQAAPARPTSVLHTRFPPKEPYLACVPPKAVSGTCLLQVGTPDGISDNSIMRTDNSNDRYLIFIKGADINLNHRQSLIPAITAQRDRNTPPGGLGGGG</sequence>
<evidence type="ECO:0000313" key="1">
    <source>
        <dbReference type="EMBL" id="CAB1432846.1"/>
    </source>
</evidence>
<dbReference type="EMBL" id="CADEAL010001482">
    <property type="protein sequence ID" value="CAB1432846.1"/>
    <property type="molecule type" value="Genomic_DNA"/>
</dbReference>
<name>A0A9N7UL56_PLEPL</name>
<dbReference type="Proteomes" id="UP001153269">
    <property type="component" value="Unassembled WGS sequence"/>
</dbReference>
<comment type="caution">
    <text evidence="1">The sequence shown here is derived from an EMBL/GenBank/DDBJ whole genome shotgun (WGS) entry which is preliminary data.</text>
</comment>
<organism evidence="1 2">
    <name type="scientific">Pleuronectes platessa</name>
    <name type="common">European plaice</name>
    <dbReference type="NCBI Taxonomy" id="8262"/>
    <lineage>
        <taxon>Eukaryota</taxon>
        <taxon>Metazoa</taxon>
        <taxon>Chordata</taxon>
        <taxon>Craniata</taxon>
        <taxon>Vertebrata</taxon>
        <taxon>Euteleostomi</taxon>
        <taxon>Actinopterygii</taxon>
        <taxon>Neopterygii</taxon>
        <taxon>Teleostei</taxon>
        <taxon>Neoteleostei</taxon>
        <taxon>Acanthomorphata</taxon>
        <taxon>Carangaria</taxon>
        <taxon>Pleuronectiformes</taxon>
        <taxon>Pleuronectoidei</taxon>
        <taxon>Pleuronectidae</taxon>
        <taxon>Pleuronectes</taxon>
    </lineage>
</organism>
<gene>
    <name evidence="1" type="ORF">PLEPLA_LOCUS20933</name>
</gene>
<accession>A0A9N7UL56</accession>
<evidence type="ECO:0000313" key="2">
    <source>
        <dbReference type="Proteomes" id="UP001153269"/>
    </source>
</evidence>